<dbReference type="OrthoDB" id="9785375at2"/>
<dbReference type="InterPro" id="IPR029044">
    <property type="entry name" value="Nucleotide-diphossugar_trans"/>
</dbReference>
<name>A0A563U1Y6_9SPHI</name>
<dbReference type="RefSeq" id="WP_146383153.1">
    <property type="nucleotide sequence ID" value="NZ_VOEJ01000009.1"/>
</dbReference>
<evidence type="ECO:0000313" key="2">
    <source>
        <dbReference type="Proteomes" id="UP000320042"/>
    </source>
</evidence>
<accession>A0A563U1Y6</accession>
<dbReference type="Gene3D" id="3.90.550.10">
    <property type="entry name" value="Spore Coat Polysaccharide Biosynthesis Protein SpsA, Chain A"/>
    <property type="match status" value="1"/>
</dbReference>
<protein>
    <submittedName>
        <fullName evidence="1">Nucleotide-diphospho-sugar transferase</fullName>
    </submittedName>
</protein>
<dbReference type="Proteomes" id="UP000320042">
    <property type="component" value="Unassembled WGS sequence"/>
</dbReference>
<evidence type="ECO:0000313" key="1">
    <source>
        <dbReference type="EMBL" id="TWR25182.1"/>
    </source>
</evidence>
<comment type="caution">
    <text evidence="1">The sequence shown here is derived from an EMBL/GenBank/DDBJ whole genome shotgun (WGS) entry which is preliminary data.</text>
</comment>
<organism evidence="1 2">
    <name type="scientific">Mucilaginibacter pallidiroseus</name>
    <dbReference type="NCBI Taxonomy" id="2599295"/>
    <lineage>
        <taxon>Bacteria</taxon>
        <taxon>Pseudomonadati</taxon>
        <taxon>Bacteroidota</taxon>
        <taxon>Sphingobacteriia</taxon>
        <taxon>Sphingobacteriales</taxon>
        <taxon>Sphingobacteriaceae</taxon>
        <taxon>Mucilaginibacter</taxon>
    </lineage>
</organism>
<dbReference type="SUPFAM" id="SSF53448">
    <property type="entry name" value="Nucleotide-diphospho-sugar transferases"/>
    <property type="match status" value="1"/>
</dbReference>
<keyword evidence="1" id="KW-0808">Transferase</keyword>
<dbReference type="AlphaFoldDB" id="A0A563U1Y6"/>
<sequence length="314" mass="37243">MQLSTPVLFLIFNRPIQTALVFEAIREARPSRLFVAADGPRKDVVDEREKCEETRKIVLQSIDWPCEINTLLRDENLGCGKAVSNAITWFFENVDEGIILEDDCLPDQSFFFFCEQMLEKYRYNKLVMHIGGSSFQELSRKPNSYYFSRYIFIWGWATWKRAWDLYDFNLNDNEIVLKHLVSRNFKDTYEASFWKDAFQAVIDSNIDTWDYQWTYTILKNEGLGITPNLNLVNNIGFGPLATHTLVPNDFISERKRYSIKQIDHPRKVKIHERADYNTYKRLYQFGNTRFNRMKFAVGKRFPFIKTLYLKGFKK</sequence>
<dbReference type="GO" id="GO:0016740">
    <property type="term" value="F:transferase activity"/>
    <property type="evidence" value="ECO:0007669"/>
    <property type="project" value="UniProtKB-KW"/>
</dbReference>
<gene>
    <name evidence="1" type="ORF">FPZ43_17060</name>
</gene>
<dbReference type="EMBL" id="VOEJ01000009">
    <property type="protein sequence ID" value="TWR25182.1"/>
    <property type="molecule type" value="Genomic_DNA"/>
</dbReference>
<reference evidence="1 2" key="1">
    <citation type="submission" date="2019-07" db="EMBL/GenBank/DDBJ databases">
        <authorList>
            <person name="Kim J."/>
        </authorList>
    </citation>
    <scope>NUCLEOTIDE SEQUENCE [LARGE SCALE GENOMIC DNA]</scope>
    <source>
        <strain evidence="2">dk17</strain>
    </source>
</reference>
<proteinExistence type="predicted"/>
<keyword evidence="2" id="KW-1185">Reference proteome</keyword>